<dbReference type="PRINTS" id="PR00507">
    <property type="entry name" value="N12N6MTFRASE"/>
</dbReference>
<dbReference type="GO" id="GO:0003676">
    <property type="term" value="F:nucleic acid binding"/>
    <property type="evidence" value="ECO:0007669"/>
    <property type="project" value="InterPro"/>
</dbReference>
<dbReference type="InterPro" id="IPR002052">
    <property type="entry name" value="DNA_methylase_N6_adenine_CS"/>
</dbReference>
<keyword evidence="1" id="KW-0489">Methyltransferase</keyword>
<evidence type="ECO:0000256" key="3">
    <source>
        <dbReference type="ARBA" id="ARBA00022691"/>
    </source>
</evidence>
<dbReference type="InterPro" id="IPR029063">
    <property type="entry name" value="SAM-dependent_MTases_sf"/>
</dbReference>
<keyword evidence="2" id="KW-0808">Transferase</keyword>
<protein>
    <submittedName>
        <fullName evidence="5">Restriction enzyme subunit</fullName>
    </submittedName>
</protein>
<dbReference type="Proteomes" id="UP000024001">
    <property type="component" value="Unassembled WGS sequence"/>
</dbReference>
<dbReference type="GO" id="GO:0032259">
    <property type="term" value="P:methylation"/>
    <property type="evidence" value="ECO:0007669"/>
    <property type="project" value="UniProtKB-KW"/>
</dbReference>
<feature type="domain" description="Type II methyltransferase M.Eco57I C-terminal" evidence="4">
    <location>
        <begin position="232"/>
        <end position="466"/>
    </location>
</feature>
<evidence type="ECO:0000313" key="5">
    <source>
        <dbReference type="EMBL" id="EZP26763.1"/>
    </source>
</evidence>
<dbReference type="InterPro" id="IPR050953">
    <property type="entry name" value="N4_N6_ade-DNA_methylase"/>
</dbReference>
<keyword evidence="3" id="KW-0949">S-adenosyl-L-methionine</keyword>
<comment type="caution">
    <text evidence="5">The sequence shown here is derived from an EMBL/GenBank/DDBJ whole genome shotgun (WGS) entry which is preliminary data.</text>
</comment>
<dbReference type="EMBL" id="JFYO01000006">
    <property type="protein sequence ID" value="EZP26763.1"/>
    <property type="molecule type" value="Genomic_DNA"/>
</dbReference>
<dbReference type="PANTHER" id="PTHR33841:SF5">
    <property type="entry name" value="DNA METHYLASE (MODIFICATION METHYLASE) (METHYLTRANSFERASE)-RELATED"/>
    <property type="match status" value="1"/>
</dbReference>
<dbReference type="SUPFAM" id="SSF53335">
    <property type="entry name" value="S-adenosyl-L-methionine-dependent methyltransferases"/>
    <property type="match status" value="1"/>
</dbReference>
<dbReference type="REBASE" id="88365">
    <property type="entry name" value="M.Mol288ORF1964P"/>
</dbReference>
<dbReference type="InterPro" id="IPR054520">
    <property type="entry name" value="M_Eco57I_C"/>
</dbReference>
<name>A0A031FQA9_9MICO</name>
<accession>A0A031FQA9</accession>
<evidence type="ECO:0000259" key="4">
    <source>
        <dbReference type="Pfam" id="PF22837"/>
    </source>
</evidence>
<evidence type="ECO:0000256" key="2">
    <source>
        <dbReference type="ARBA" id="ARBA00022679"/>
    </source>
</evidence>
<dbReference type="AlphaFoldDB" id="A0A031FQA9"/>
<proteinExistence type="predicted"/>
<keyword evidence="6" id="KW-1185">Reference proteome</keyword>
<evidence type="ECO:0000256" key="1">
    <source>
        <dbReference type="ARBA" id="ARBA00022603"/>
    </source>
</evidence>
<gene>
    <name evidence="5" type="ORF">BW34_01964</name>
</gene>
<organism evidence="5 6">
    <name type="scientific">Microbacterium oleivorans</name>
    <dbReference type="NCBI Taxonomy" id="273677"/>
    <lineage>
        <taxon>Bacteria</taxon>
        <taxon>Bacillati</taxon>
        <taxon>Actinomycetota</taxon>
        <taxon>Actinomycetes</taxon>
        <taxon>Micrococcales</taxon>
        <taxon>Microbacteriaceae</taxon>
        <taxon>Microbacterium</taxon>
    </lineage>
</organism>
<dbReference type="Pfam" id="PF22837">
    <property type="entry name" value="M_Eco57I_C"/>
    <property type="match status" value="1"/>
</dbReference>
<sequence length="497" mass="53792">MAKWLVRHEGEIYLEPSLGDGVFVEAVEDVTSAAGMKRPSWIAAELDAETALTATRRGLVTAEEIRIGDFLALAPPLVDAVIANPPFVRLRHLDSGSRERALAVAHEHLGAPMAPSGSIWMPFVLRMVASIKLGGRMAVVLPLDFTYVAYALPLWEHLANSFGSLQVIRSRERIFADINQDVLILLADERGGTTSHVQFDAYETVEAMVEKTGATGGRVSISSIAQGERAFQRALLPDGLDHLLAEAATTGWTIPASDLVTFRIGYVAGDKRFFHPEANTIREYGLPESSLKPSLINARKLRGHGLRTSGVADEFVDYLWLPGAELSEGERRYVRMGERSGVSKGYKASIRSPWYGVPGVKTPDAIVTVFSERPLMLINDASWVASNSLLCAYLRSGSVEQFAASWYNPLTLLSIGLEVHSLGGGVVVMVPNEASAVMMLRPDLVSTDIDGINAALRKGDVAAAYDCGSASLRNIFGTDGADLVTAGIETLARWRTK</sequence>
<dbReference type="PATRIC" id="fig|273677.3.peg.1947"/>
<dbReference type="PANTHER" id="PTHR33841">
    <property type="entry name" value="DNA METHYLTRANSFERASE YEEA-RELATED"/>
    <property type="match status" value="1"/>
</dbReference>
<reference evidence="5 6" key="1">
    <citation type="submission" date="2014-03" db="EMBL/GenBank/DDBJ databases">
        <title>Draft Genome Sequences of 13 Willow Endophytes.</title>
        <authorList>
            <person name="Gan H.Y."/>
            <person name="Gan H.M."/>
            <person name="Savka M.A."/>
            <person name="Hudson A.O."/>
        </authorList>
    </citation>
    <scope>NUCLEOTIDE SEQUENCE [LARGE SCALE GENOMIC DNA]</scope>
    <source>
        <strain evidence="5 6">RIT293</strain>
    </source>
</reference>
<dbReference type="PROSITE" id="PS00092">
    <property type="entry name" value="N6_MTASE"/>
    <property type="match status" value="1"/>
</dbReference>
<dbReference type="eggNOG" id="COG0827">
    <property type="taxonomic scope" value="Bacteria"/>
</dbReference>
<evidence type="ECO:0000313" key="6">
    <source>
        <dbReference type="Proteomes" id="UP000024001"/>
    </source>
</evidence>
<dbReference type="Gene3D" id="3.40.50.150">
    <property type="entry name" value="Vaccinia Virus protein VP39"/>
    <property type="match status" value="1"/>
</dbReference>
<dbReference type="GO" id="GO:0009007">
    <property type="term" value="F:site-specific DNA-methyltransferase (adenine-specific) activity"/>
    <property type="evidence" value="ECO:0007669"/>
    <property type="project" value="UniProtKB-EC"/>
</dbReference>